<evidence type="ECO:0000313" key="4">
    <source>
        <dbReference type="EMBL" id="AWT25949.1"/>
    </source>
</evidence>
<dbReference type="STRING" id="1737425.GCA_900049755_00135"/>
<dbReference type="AlphaFoldDB" id="A0A2Z3YPH7"/>
<evidence type="ECO:0000256" key="2">
    <source>
        <dbReference type="SAM" id="MobiDB-lite"/>
    </source>
</evidence>
<dbReference type="InterPro" id="IPR004482">
    <property type="entry name" value="Mg_chelat-rel"/>
</dbReference>
<dbReference type="EMBL" id="CP024988">
    <property type="protein sequence ID" value="AWT25949.1"/>
    <property type="molecule type" value="Genomic_DNA"/>
</dbReference>
<dbReference type="Gene3D" id="3.30.230.10">
    <property type="match status" value="1"/>
</dbReference>
<dbReference type="Pfam" id="PF13541">
    <property type="entry name" value="ChlI"/>
    <property type="match status" value="1"/>
</dbReference>
<feature type="domain" description="AAA+ ATPase" evidence="3">
    <location>
        <begin position="221"/>
        <end position="404"/>
    </location>
</feature>
<organism evidence="4 5">
    <name type="scientific">Corynebacterium provencense</name>
    <dbReference type="NCBI Taxonomy" id="1737425"/>
    <lineage>
        <taxon>Bacteria</taxon>
        <taxon>Bacillati</taxon>
        <taxon>Actinomycetota</taxon>
        <taxon>Actinomycetes</taxon>
        <taxon>Mycobacteriales</taxon>
        <taxon>Corynebacteriaceae</taxon>
        <taxon>Corynebacterium</taxon>
    </lineage>
</organism>
<sequence>MVTVGDHSRIRVGQSHGMGIDGLTGIPVTIDCDISRGLPGMSIVGLGDAAVVQARDRVRSAVINSGMRWPRSRIVVSLSPASVPKSGSGFDLPMVLGILVAQGEVPAESVRQAVAVGELGLDGTVRAVAGVLPMLLAARQAGFLRAVVPASNLREARRVPGIEVTGLSHLTQLQPWATGALTDERQDPGPTPDDGGHRTPDLSDVAGQSAARRALEVAAAGGHHLWLSGPPGTGKSMLARRLPGILPPLSEPEQLEAAAVHSVAAEKGGMAGIWARVRPFIAPHPSLTLPALIGGGSGRVRPGAVSLAHHGVLFLDEAPEIDRGVLEGLRVPMERGTVNIERVRRTVTLPARFQLVLASNPCPCGAEEAADCRCRAGARDRYLQRISGPLRDRIDILARTGGGRSVNISGTVDSSASVRDRVCAARERTVARLESLRGAGCSGSSGSSGTCTDYGVRTNAGIPGPLLRREFPATDAAMLLLQDRLRHGDLSQRGVDRALRVAWTLADLAEAGRPGVGEVMDAVEMFTGAVGEVGV</sequence>
<dbReference type="CDD" id="cd00009">
    <property type="entry name" value="AAA"/>
    <property type="match status" value="1"/>
</dbReference>
<keyword evidence="5" id="KW-1185">Reference proteome</keyword>
<dbReference type="OrthoDB" id="9813147at2"/>
<evidence type="ECO:0000256" key="1">
    <source>
        <dbReference type="ARBA" id="ARBA00006354"/>
    </source>
</evidence>
<dbReference type="Proteomes" id="UP000247696">
    <property type="component" value="Chromosome"/>
</dbReference>
<dbReference type="InterPro" id="IPR003593">
    <property type="entry name" value="AAA+_ATPase"/>
</dbReference>
<dbReference type="SUPFAM" id="SSF54211">
    <property type="entry name" value="Ribosomal protein S5 domain 2-like"/>
    <property type="match status" value="1"/>
</dbReference>
<name>A0A2Z3YPH7_9CORY</name>
<dbReference type="InterPro" id="IPR025158">
    <property type="entry name" value="Mg_chelat-rel_C"/>
</dbReference>
<dbReference type="NCBIfam" id="TIGR00368">
    <property type="entry name" value="YifB family Mg chelatase-like AAA ATPase"/>
    <property type="match status" value="1"/>
</dbReference>
<gene>
    <name evidence="4" type="primary">comM</name>
    <name evidence="4" type="ORF">Csp1_11490</name>
</gene>
<dbReference type="GO" id="GO:0005524">
    <property type="term" value="F:ATP binding"/>
    <property type="evidence" value="ECO:0007669"/>
    <property type="project" value="InterPro"/>
</dbReference>
<dbReference type="InterPro" id="IPR045006">
    <property type="entry name" value="CHLI-like"/>
</dbReference>
<dbReference type="KEGG" id="cpre:Csp1_11490"/>
<dbReference type="PANTHER" id="PTHR32039">
    <property type="entry name" value="MAGNESIUM-CHELATASE SUBUNIT CHLI"/>
    <property type="match status" value="1"/>
</dbReference>
<dbReference type="InterPro" id="IPR014721">
    <property type="entry name" value="Ribsml_uS5_D2-typ_fold_subgr"/>
</dbReference>
<accession>A0A2Z3YPH7</accession>
<reference evidence="5" key="1">
    <citation type="submission" date="2017-11" db="EMBL/GenBank/DDBJ databases">
        <title>Otitis media/interna in a cat caused by the recently described species Corynebacterium provencense.</title>
        <authorList>
            <person name="Kittl S."/>
            <person name="Brodard I."/>
            <person name="Rychener L."/>
            <person name="Jores J."/>
            <person name="Roosje P."/>
            <person name="Gobeli Brawand S."/>
        </authorList>
    </citation>
    <scope>NUCLEOTIDE SEQUENCE [LARGE SCALE GENOMIC DNA]</scope>
    <source>
        <strain evidence="5">17KM38</strain>
    </source>
</reference>
<dbReference type="InterPro" id="IPR000523">
    <property type="entry name" value="Mg_chelatse_chII-like_cat_dom"/>
</dbReference>
<evidence type="ECO:0000313" key="5">
    <source>
        <dbReference type="Proteomes" id="UP000247696"/>
    </source>
</evidence>
<dbReference type="RefSeq" id="WP_110482481.1">
    <property type="nucleotide sequence ID" value="NZ_CP024988.1"/>
</dbReference>
<dbReference type="InterPro" id="IPR027417">
    <property type="entry name" value="P-loop_NTPase"/>
</dbReference>
<evidence type="ECO:0000259" key="3">
    <source>
        <dbReference type="SMART" id="SM00382"/>
    </source>
</evidence>
<dbReference type="Gene3D" id="3.40.50.300">
    <property type="entry name" value="P-loop containing nucleotide triphosphate hydrolases"/>
    <property type="match status" value="1"/>
</dbReference>
<protein>
    <submittedName>
        <fullName evidence="4">Competence protein ComM</fullName>
    </submittedName>
</protein>
<proteinExistence type="inferred from homology"/>
<dbReference type="SUPFAM" id="SSF52540">
    <property type="entry name" value="P-loop containing nucleoside triphosphate hydrolases"/>
    <property type="match status" value="1"/>
</dbReference>
<dbReference type="Pfam" id="PF13335">
    <property type="entry name" value="Mg_chelatase_C"/>
    <property type="match status" value="1"/>
</dbReference>
<dbReference type="PANTHER" id="PTHR32039:SF7">
    <property type="entry name" value="COMPETENCE PROTEIN COMM"/>
    <property type="match status" value="1"/>
</dbReference>
<dbReference type="SMART" id="SM00382">
    <property type="entry name" value="AAA"/>
    <property type="match status" value="1"/>
</dbReference>
<feature type="region of interest" description="Disordered" evidence="2">
    <location>
        <begin position="181"/>
        <end position="208"/>
    </location>
</feature>
<dbReference type="InterPro" id="IPR020568">
    <property type="entry name" value="Ribosomal_Su5_D2-typ_SF"/>
</dbReference>
<comment type="similarity">
    <text evidence="1">Belongs to the Mg-chelatase subunits D/I family. ComM subfamily.</text>
</comment>
<dbReference type="Pfam" id="PF01078">
    <property type="entry name" value="Mg_chelatase"/>
    <property type="match status" value="1"/>
</dbReference>